<sequence>MALATQTVQIPPILAPASVQLLRRWPSHCSFPVGLLARGLTKSDASNKTARHVGPLFWGTAVASAVWWLSRSGKKQIVHVPHPDKVHPRPEDAVPELPESLDDPAVLPQILSQALGNSSPFIAQFAGRAAIVPYGTPADDKVAIVPHGTPDTPPSFKLTLEDFPAACRGTSVTKVLSDSACRHAFEEDIAKHLAKAHGVHSSRIKINSIEKGSVVVNYSIFGAAAAEMRGWIDGCERIAKSLMETLEHVAVNLVVVLPSLGFDIRNFDSAGDKKNFEGQDFNTEGEIYHEPKPGKGWKRVGVCVLGKYDSDTWLAPFGHEGDASYGDGVYVSPYIDTAEGYARPASVKLLGGLDVRTGTFQERHGSLSLGAVAYLGTPVPALQIYWFGKTLKKDLQRFILQHKAEQDNMFDETADEDAIRKAATGQANAISQTGASADDWDDSEGYYKAKIGEVMMERYEVTEDLGQLGFQHSKADFAFDVSKLLCVVFKVVLGTHILVDLLMPSGHSPKATGLAWLLLPVVAAWVCSSRSAFTTKVSRTQLQQKREAEGLQRHLSTGVAEESPLSGPEKKACDAIRSARAHRDWYAVKRAFDSSGKQAAPVFNAAMAAALQLGRFEKGLGIYRELGDLGLQKTLRSYCCAIRLHAQLQKKKETFEIWDEARASKLWNHAESACSVMCAALQAAAQFGDHVFARQLLVMMRKRGKVLNVVDWNQALDACKHALHATASKELLSEMLETGMKPDVITFALAVGAHSGESLDSIYDVASGMNAYEIEPDVVFLEELVSAILDAPRHEGTKRITHVEQCQAIAAEAPGRHLLAAQRVIDHAEGEGFELSKLLRLWKAAMLRFGKDFVGKGVFSNVCKAKDKTDGSMVAIKVMRCNDMMKKAAEKEVEILERLNKADKQNKRHVIRLHRHFLYRGHLCLVFECMWDNLRVALKKYTKDKGMSLQAVRACAGPAQPSTRDPND</sequence>
<comment type="caution">
    <text evidence="9">The sequence shown here is derived from an EMBL/GenBank/DDBJ whole genome shotgun (WGS) entry which is preliminary data.</text>
</comment>
<dbReference type="GO" id="GO:0005524">
    <property type="term" value="F:ATP binding"/>
    <property type="evidence" value="ECO:0007669"/>
    <property type="project" value="UniProtKB-UniRule"/>
</dbReference>
<evidence type="ECO:0000256" key="5">
    <source>
        <dbReference type="ARBA" id="ARBA00022840"/>
    </source>
</evidence>
<keyword evidence="3 6" id="KW-0547">Nucleotide-binding</keyword>
<dbReference type="PROSITE" id="PS00107">
    <property type="entry name" value="PROTEIN_KINASE_ATP"/>
    <property type="match status" value="1"/>
</dbReference>
<proteinExistence type="predicted"/>
<dbReference type="Gene3D" id="1.25.40.10">
    <property type="entry name" value="Tetratricopeptide repeat domain"/>
    <property type="match status" value="2"/>
</dbReference>
<dbReference type="InterPro" id="IPR000719">
    <property type="entry name" value="Prot_kinase_dom"/>
</dbReference>
<evidence type="ECO:0000256" key="3">
    <source>
        <dbReference type="ARBA" id="ARBA00022741"/>
    </source>
</evidence>
<accession>A0A812UE24</accession>
<gene>
    <name evidence="9" type="primary">PRPF4B</name>
    <name evidence="9" type="ORF">SNAT2548_LOCUS32166</name>
</gene>
<organism evidence="9 10">
    <name type="scientific">Symbiodinium natans</name>
    <dbReference type="NCBI Taxonomy" id="878477"/>
    <lineage>
        <taxon>Eukaryota</taxon>
        <taxon>Sar</taxon>
        <taxon>Alveolata</taxon>
        <taxon>Dinophyceae</taxon>
        <taxon>Suessiales</taxon>
        <taxon>Symbiodiniaceae</taxon>
        <taxon>Symbiodinium</taxon>
    </lineage>
</organism>
<evidence type="ECO:0000259" key="8">
    <source>
        <dbReference type="PROSITE" id="PS50011"/>
    </source>
</evidence>
<name>A0A812UE24_9DINO</name>
<evidence type="ECO:0000256" key="7">
    <source>
        <dbReference type="SAM" id="MobiDB-lite"/>
    </source>
</evidence>
<evidence type="ECO:0000313" key="9">
    <source>
        <dbReference type="EMBL" id="CAE7567096.1"/>
    </source>
</evidence>
<dbReference type="PANTHER" id="PTHR24058">
    <property type="entry name" value="DUAL SPECIFICITY PROTEIN KINASE"/>
    <property type="match status" value="1"/>
</dbReference>
<dbReference type="InterPro" id="IPR050494">
    <property type="entry name" value="Ser_Thr_dual-spec_kinase"/>
</dbReference>
<evidence type="ECO:0000256" key="1">
    <source>
        <dbReference type="ARBA" id="ARBA00022527"/>
    </source>
</evidence>
<dbReference type="GO" id="GO:0004674">
    <property type="term" value="F:protein serine/threonine kinase activity"/>
    <property type="evidence" value="ECO:0007669"/>
    <property type="project" value="UniProtKB-KW"/>
</dbReference>
<evidence type="ECO:0000256" key="2">
    <source>
        <dbReference type="ARBA" id="ARBA00022679"/>
    </source>
</evidence>
<keyword evidence="5 6" id="KW-0067">ATP-binding</keyword>
<dbReference type="InterPro" id="IPR017441">
    <property type="entry name" value="Protein_kinase_ATP_BS"/>
</dbReference>
<dbReference type="PANTHER" id="PTHR24058:SF103">
    <property type="entry name" value="SERINE_THREONINE-PROTEIN KINASE PRP4 HOMOLOG"/>
    <property type="match status" value="1"/>
</dbReference>
<keyword evidence="10" id="KW-1185">Reference proteome</keyword>
<reference evidence="9" key="1">
    <citation type="submission" date="2021-02" db="EMBL/GenBank/DDBJ databases">
        <authorList>
            <person name="Dougan E. K."/>
            <person name="Rhodes N."/>
            <person name="Thang M."/>
            <person name="Chan C."/>
        </authorList>
    </citation>
    <scope>NUCLEOTIDE SEQUENCE</scope>
</reference>
<dbReference type="OrthoDB" id="3967at2759"/>
<keyword evidence="4" id="KW-0418">Kinase</keyword>
<dbReference type="Gene3D" id="3.30.200.20">
    <property type="entry name" value="Phosphorylase Kinase, domain 1"/>
    <property type="match status" value="2"/>
</dbReference>
<evidence type="ECO:0000313" key="10">
    <source>
        <dbReference type="Proteomes" id="UP000604046"/>
    </source>
</evidence>
<feature type="binding site" evidence="6">
    <location>
        <position position="877"/>
    </location>
    <ligand>
        <name>ATP</name>
        <dbReference type="ChEBI" id="CHEBI:30616"/>
    </ligand>
</feature>
<dbReference type="Proteomes" id="UP000604046">
    <property type="component" value="Unassembled WGS sequence"/>
</dbReference>
<dbReference type="SUPFAM" id="SSF56112">
    <property type="entry name" value="Protein kinase-like (PK-like)"/>
    <property type="match status" value="1"/>
</dbReference>
<feature type="region of interest" description="Disordered" evidence="7">
    <location>
        <begin position="548"/>
        <end position="569"/>
    </location>
</feature>
<keyword evidence="2" id="KW-0808">Transferase</keyword>
<evidence type="ECO:0000256" key="6">
    <source>
        <dbReference type="PROSITE-ProRule" id="PRU10141"/>
    </source>
</evidence>
<dbReference type="EMBL" id="CAJNDS010002697">
    <property type="protein sequence ID" value="CAE7567096.1"/>
    <property type="molecule type" value="Genomic_DNA"/>
</dbReference>
<evidence type="ECO:0000256" key="4">
    <source>
        <dbReference type="ARBA" id="ARBA00022777"/>
    </source>
</evidence>
<dbReference type="InterPro" id="IPR011009">
    <property type="entry name" value="Kinase-like_dom_sf"/>
</dbReference>
<dbReference type="Pfam" id="PF00069">
    <property type="entry name" value="Pkinase"/>
    <property type="match status" value="1"/>
</dbReference>
<dbReference type="AlphaFoldDB" id="A0A812UE24"/>
<protein>
    <submittedName>
        <fullName evidence="9">PRPF4B protein</fullName>
    </submittedName>
</protein>
<dbReference type="InterPro" id="IPR011990">
    <property type="entry name" value="TPR-like_helical_dom_sf"/>
</dbReference>
<keyword evidence="1" id="KW-0723">Serine/threonine-protein kinase</keyword>
<feature type="domain" description="Protein kinase" evidence="8">
    <location>
        <begin position="848"/>
        <end position="968"/>
    </location>
</feature>
<dbReference type="PROSITE" id="PS50011">
    <property type="entry name" value="PROTEIN_KINASE_DOM"/>
    <property type="match status" value="1"/>
</dbReference>